<reference evidence="6 7" key="1">
    <citation type="submission" date="2023-08" db="EMBL/GenBank/DDBJ databases">
        <title>Draft genome sequence of Thermococcus waiotapuensis WT1T, a thermophilic sulphur-dependent archaeon from order Thermococcales.</title>
        <authorList>
            <person name="Manners S.H."/>
            <person name="Carere C.R."/>
            <person name="Dhami M.K."/>
            <person name="Dobson R.C.J."/>
            <person name="Stott M.B."/>
        </authorList>
    </citation>
    <scope>NUCLEOTIDE SEQUENCE [LARGE SCALE GENOMIC DNA]</scope>
    <source>
        <strain evidence="6 7">WT1</strain>
    </source>
</reference>
<dbReference type="SMART" id="SM00534">
    <property type="entry name" value="MUTSac"/>
    <property type="match status" value="1"/>
</dbReference>
<accession>A0AAE4NVP6</accession>
<evidence type="ECO:0000313" key="6">
    <source>
        <dbReference type="EMBL" id="MDV3103547.1"/>
    </source>
</evidence>
<dbReference type="Proteomes" id="UP001245683">
    <property type="component" value="Unassembled WGS sequence"/>
</dbReference>
<dbReference type="InterPro" id="IPR027417">
    <property type="entry name" value="P-loop_NTPase"/>
</dbReference>
<keyword evidence="1 4" id="KW-0547">Nucleotide-binding</keyword>
<dbReference type="AlphaFoldDB" id="A0AAE4NVP6"/>
<comment type="cofactor">
    <cofactor evidence="4">
        <name>a divalent metal cation</name>
        <dbReference type="ChEBI" id="CHEBI:60240"/>
    </cofactor>
</comment>
<feature type="binding site" evidence="4">
    <location>
        <begin position="393"/>
        <end position="400"/>
    </location>
    <ligand>
        <name>ATP</name>
        <dbReference type="ChEBI" id="CHEBI:30616"/>
    </ligand>
</feature>
<dbReference type="InterPro" id="IPR012401">
    <property type="entry name" value="DNA-bd_MutS2_arc"/>
</dbReference>
<evidence type="ECO:0000256" key="4">
    <source>
        <dbReference type="HAMAP-Rule" id="MF_00971"/>
    </source>
</evidence>
<name>A0AAE4NVP6_9EURY</name>
<dbReference type="GO" id="GO:0140664">
    <property type="term" value="F:ATP-dependent DNA damage sensor activity"/>
    <property type="evidence" value="ECO:0007669"/>
    <property type="project" value="InterPro"/>
</dbReference>
<dbReference type="HAMAP" id="MF_00971">
    <property type="entry name" value="MutS2_archaea"/>
    <property type="match status" value="1"/>
</dbReference>
<dbReference type="InterPro" id="IPR000432">
    <property type="entry name" value="DNA_mismatch_repair_MutS_C"/>
</dbReference>
<dbReference type="GO" id="GO:0006298">
    <property type="term" value="P:mismatch repair"/>
    <property type="evidence" value="ECO:0007669"/>
    <property type="project" value="InterPro"/>
</dbReference>
<dbReference type="GO" id="GO:0030983">
    <property type="term" value="F:mismatched DNA binding"/>
    <property type="evidence" value="ECO:0007669"/>
    <property type="project" value="InterPro"/>
</dbReference>
<dbReference type="RefSeq" id="WP_315340363.1">
    <property type="nucleotide sequence ID" value="NZ_JAVDZE010000001.1"/>
</dbReference>
<dbReference type="PANTHER" id="PTHR11361:SF125">
    <property type="entry name" value="DNA-BINDING PROTEIN MUTS2"/>
    <property type="match status" value="1"/>
</dbReference>
<evidence type="ECO:0000259" key="5">
    <source>
        <dbReference type="SMART" id="SM00534"/>
    </source>
</evidence>
<comment type="similarity">
    <text evidence="4">Belongs to the DNA mismatch repair MutS family. Archaeal Muts2 subfamily.</text>
</comment>
<sequence length="576" mass="65581">MSLKLNPEAREIYRSIRDEIARKLLLRGSEAFLDEFSPTTNSEEIARRQAYLRENLQRVKPEIGEFIEKVRPIHFRREYLHDRILIVNESEVKKAEALGLCAVSTDPADAEEYPLVLSTVGYGIDVELTPTQITPELYIQPLWENRDTLEALAKIAELTGEKSIAPELLKQISGIKTTMDRLSTIEQLEEILHEKERELNEKVSERLEQFSLTLKGKELLEFLSELRSGDYGAIFRHFSSVENEILEMIREVEEELGKILGTPVEIFSREELYPVSVPPEKVELIREELTRDFKVEMYLKSRELAEKVRPLIPMLKQEIRDVYRLDFLRAVKLFAEGFSFPELGANGIAFLRGRHIFIENPQPVSYVIGEKPQWFDIEGSEKVLDEKVVILTGANSGGKTSLLELLTQIAILTHMGLPVPAERVGVSVLDEVFFFRRKRSTYGAGAFETALNGFVKALRSEGRKLILIDEFEAITEPGAAVKIIGELLKVAHERGFYVVIVSHLGEDLKKELPFARVDGIEARGLDEGLNLIVDRQPAFGKLGKSTPELIVERLARKKRGKEKEIFERILKAFKNG</sequence>
<dbReference type="Gene3D" id="3.40.50.300">
    <property type="entry name" value="P-loop containing nucleotide triphosphate hydrolases"/>
    <property type="match status" value="1"/>
</dbReference>
<evidence type="ECO:0000256" key="3">
    <source>
        <dbReference type="ARBA" id="ARBA00023125"/>
    </source>
</evidence>
<keyword evidence="6" id="KW-0255">Endonuclease</keyword>
<evidence type="ECO:0000313" key="7">
    <source>
        <dbReference type="Proteomes" id="UP001245683"/>
    </source>
</evidence>
<keyword evidence="6" id="KW-0540">Nuclease</keyword>
<protein>
    <recommendedName>
        <fullName evidence="4">DNA-binding protein MutS2</fullName>
    </recommendedName>
</protein>
<keyword evidence="4" id="KW-0378">Hydrolase</keyword>
<dbReference type="PANTHER" id="PTHR11361">
    <property type="entry name" value="DNA MISMATCH REPAIR PROTEIN MUTS FAMILY MEMBER"/>
    <property type="match status" value="1"/>
</dbReference>
<keyword evidence="7" id="KW-1185">Reference proteome</keyword>
<keyword evidence="2 4" id="KW-0067">ATP-binding</keyword>
<dbReference type="SUPFAM" id="SSF52540">
    <property type="entry name" value="P-loop containing nucleoside triphosphate hydrolases"/>
    <property type="match status" value="1"/>
</dbReference>
<organism evidence="6 7">
    <name type="scientific">Thermococcus waiotapuensis</name>
    <dbReference type="NCBI Taxonomy" id="90909"/>
    <lineage>
        <taxon>Archaea</taxon>
        <taxon>Methanobacteriati</taxon>
        <taxon>Methanobacteriota</taxon>
        <taxon>Thermococci</taxon>
        <taxon>Thermococcales</taxon>
        <taxon>Thermococcaceae</taxon>
        <taxon>Thermococcus</taxon>
    </lineage>
</organism>
<comment type="caution">
    <text evidence="6">The sequence shown here is derived from an EMBL/GenBank/DDBJ whole genome shotgun (WGS) entry which is preliminary data.</text>
</comment>
<dbReference type="FunFam" id="3.40.50.300:FF:002865">
    <property type="entry name" value="DNA-binding protein MutS2"/>
    <property type="match status" value="1"/>
</dbReference>
<evidence type="ECO:0000256" key="2">
    <source>
        <dbReference type="ARBA" id="ARBA00022840"/>
    </source>
</evidence>
<keyword evidence="3 4" id="KW-0238">DNA-binding</keyword>
<evidence type="ECO:0000256" key="1">
    <source>
        <dbReference type="ARBA" id="ARBA00022741"/>
    </source>
</evidence>
<dbReference type="InterPro" id="IPR045076">
    <property type="entry name" value="MutS"/>
</dbReference>
<dbReference type="GO" id="GO:0004519">
    <property type="term" value="F:endonuclease activity"/>
    <property type="evidence" value="ECO:0007669"/>
    <property type="project" value="UniProtKB-KW"/>
</dbReference>
<dbReference type="EMBL" id="JAVDZE010000001">
    <property type="protein sequence ID" value="MDV3103547.1"/>
    <property type="molecule type" value="Genomic_DNA"/>
</dbReference>
<proteinExistence type="inferred from homology"/>
<gene>
    <name evidence="4" type="primary">mutS2</name>
    <name evidence="6" type="ORF">RBI02_03170</name>
</gene>
<comment type="function">
    <text evidence="4">Has ATPase and non-specific DNA-binding activities.</text>
</comment>
<dbReference type="GO" id="GO:0005524">
    <property type="term" value="F:ATP binding"/>
    <property type="evidence" value="ECO:0007669"/>
    <property type="project" value="UniProtKB-UniRule"/>
</dbReference>
<dbReference type="PIRSF" id="PIRSF029254">
    <property type="entry name" value="MutS_C_archaeal"/>
    <property type="match status" value="1"/>
</dbReference>
<feature type="domain" description="DNA mismatch repair proteins mutS family" evidence="5">
    <location>
        <begin position="386"/>
        <end position="574"/>
    </location>
</feature>
<dbReference type="GO" id="GO:0016787">
    <property type="term" value="F:hydrolase activity"/>
    <property type="evidence" value="ECO:0007669"/>
    <property type="project" value="UniProtKB-KW"/>
</dbReference>